<dbReference type="RefSeq" id="WP_358478337.1">
    <property type="nucleotide sequence ID" value="NZ_JBEZAE010000050.1"/>
</dbReference>
<feature type="domain" description="DUF397" evidence="1">
    <location>
        <begin position="7"/>
        <end position="59"/>
    </location>
</feature>
<reference evidence="2 3" key="1">
    <citation type="submission" date="2024-06" db="EMBL/GenBank/DDBJ databases">
        <title>The Natural Products Discovery Center: Release of the First 8490 Sequenced Strains for Exploring Actinobacteria Biosynthetic Diversity.</title>
        <authorList>
            <person name="Kalkreuter E."/>
            <person name="Kautsar S.A."/>
            <person name="Yang D."/>
            <person name="Bader C.D."/>
            <person name="Teijaro C.N."/>
            <person name="Fluegel L."/>
            <person name="Davis C.M."/>
            <person name="Simpson J.R."/>
            <person name="Lauterbach L."/>
            <person name="Steele A.D."/>
            <person name="Gui C."/>
            <person name="Meng S."/>
            <person name="Li G."/>
            <person name="Viehrig K."/>
            <person name="Ye F."/>
            <person name="Su P."/>
            <person name="Kiefer A.F."/>
            <person name="Nichols A."/>
            <person name="Cepeda A.J."/>
            <person name="Yan W."/>
            <person name="Fan B."/>
            <person name="Jiang Y."/>
            <person name="Adhikari A."/>
            <person name="Zheng C.-J."/>
            <person name="Schuster L."/>
            <person name="Cowan T.M."/>
            <person name="Smanski M.J."/>
            <person name="Chevrette M.G."/>
            <person name="De Carvalho L.P.S."/>
            <person name="Shen B."/>
        </authorList>
    </citation>
    <scope>NUCLEOTIDE SEQUENCE [LARGE SCALE GENOMIC DNA]</scope>
    <source>
        <strain evidence="2 3">NPDC045974</strain>
    </source>
</reference>
<dbReference type="Proteomes" id="UP001551329">
    <property type="component" value="Unassembled WGS sequence"/>
</dbReference>
<dbReference type="InterPro" id="IPR007278">
    <property type="entry name" value="DUF397"/>
</dbReference>
<evidence type="ECO:0000259" key="1">
    <source>
        <dbReference type="Pfam" id="PF04149"/>
    </source>
</evidence>
<dbReference type="EMBL" id="JBEZAE010000050">
    <property type="protein sequence ID" value="MEU7075890.1"/>
    <property type="molecule type" value="Genomic_DNA"/>
</dbReference>
<name>A0ABV3CNM1_9ACTN</name>
<sequence>MTEPSPNWHKSTYSGADNDACIEVADNLPHVLVRDTKDHSRGELIVTPAAWVAFTAFARSRAL</sequence>
<dbReference type="Pfam" id="PF04149">
    <property type="entry name" value="DUF397"/>
    <property type="match status" value="1"/>
</dbReference>
<accession>A0ABV3CNM1</accession>
<evidence type="ECO:0000313" key="3">
    <source>
        <dbReference type="Proteomes" id="UP001551329"/>
    </source>
</evidence>
<organism evidence="2 3">
    <name type="scientific">Streptomyces narbonensis</name>
    <dbReference type="NCBI Taxonomy" id="67333"/>
    <lineage>
        <taxon>Bacteria</taxon>
        <taxon>Bacillati</taxon>
        <taxon>Actinomycetota</taxon>
        <taxon>Actinomycetes</taxon>
        <taxon>Kitasatosporales</taxon>
        <taxon>Streptomycetaceae</taxon>
        <taxon>Streptomyces</taxon>
    </lineage>
</organism>
<keyword evidence="3" id="KW-1185">Reference proteome</keyword>
<proteinExistence type="predicted"/>
<protein>
    <submittedName>
        <fullName evidence="2">DUF397 domain-containing protein</fullName>
    </submittedName>
</protein>
<comment type="caution">
    <text evidence="2">The sequence shown here is derived from an EMBL/GenBank/DDBJ whole genome shotgun (WGS) entry which is preliminary data.</text>
</comment>
<gene>
    <name evidence="2" type="ORF">AB0A88_38085</name>
</gene>
<evidence type="ECO:0000313" key="2">
    <source>
        <dbReference type="EMBL" id="MEU7075890.1"/>
    </source>
</evidence>